<feature type="region of interest" description="Disordered" evidence="1">
    <location>
        <begin position="817"/>
        <end position="840"/>
    </location>
</feature>
<feature type="region of interest" description="Disordered" evidence="1">
    <location>
        <begin position="1018"/>
        <end position="1061"/>
    </location>
</feature>
<feature type="compositionally biased region" description="Basic residues" evidence="1">
    <location>
        <begin position="319"/>
        <end position="332"/>
    </location>
</feature>
<feature type="compositionally biased region" description="Acidic residues" evidence="1">
    <location>
        <begin position="1031"/>
        <end position="1061"/>
    </location>
</feature>
<keyword evidence="3" id="KW-1185">Reference proteome</keyword>
<feature type="compositionally biased region" description="Basic and acidic residues" evidence="1">
    <location>
        <begin position="65"/>
        <end position="77"/>
    </location>
</feature>
<feature type="compositionally biased region" description="Basic and acidic residues" evidence="1">
    <location>
        <begin position="297"/>
        <end position="313"/>
    </location>
</feature>
<accession>A0ABQ9Y322</accession>
<protein>
    <submittedName>
        <fullName evidence="2">Uncharacterized protein</fullName>
    </submittedName>
</protein>
<dbReference type="EMBL" id="JARBJD010000041">
    <property type="protein sequence ID" value="KAK2958059.1"/>
    <property type="molecule type" value="Genomic_DNA"/>
</dbReference>
<gene>
    <name evidence="2" type="ORF">BLNAU_6985</name>
</gene>
<feature type="compositionally biased region" description="Polar residues" evidence="1">
    <location>
        <begin position="531"/>
        <end position="553"/>
    </location>
</feature>
<feature type="compositionally biased region" description="Basic and acidic residues" evidence="1">
    <location>
        <begin position="927"/>
        <end position="938"/>
    </location>
</feature>
<dbReference type="Proteomes" id="UP001281761">
    <property type="component" value="Unassembled WGS sequence"/>
</dbReference>
<feature type="compositionally biased region" description="Basic residues" evidence="1">
    <location>
        <begin position="189"/>
        <end position="211"/>
    </location>
</feature>
<proteinExistence type="predicted"/>
<feature type="region of interest" description="Disordered" evidence="1">
    <location>
        <begin position="477"/>
        <end position="505"/>
    </location>
</feature>
<feature type="compositionally biased region" description="Low complexity" evidence="1">
    <location>
        <begin position="335"/>
        <end position="349"/>
    </location>
</feature>
<organism evidence="2 3">
    <name type="scientific">Blattamonas nauphoetae</name>
    <dbReference type="NCBI Taxonomy" id="2049346"/>
    <lineage>
        <taxon>Eukaryota</taxon>
        <taxon>Metamonada</taxon>
        <taxon>Preaxostyla</taxon>
        <taxon>Oxymonadida</taxon>
        <taxon>Blattamonas</taxon>
    </lineage>
</organism>
<feature type="region of interest" description="Disordered" evidence="1">
    <location>
        <begin position="1"/>
        <end position="355"/>
    </location>
</feature>
<feature type="compositionally biased region" description="Acidic residues" evidence="1">
    <location>
        <begin position="942"/>
        <end position="964"/>
    </location>
</feature>
<feature type="region of interest" description="Disordered" evidence="1">
    <location>
        <begin position="521"/>
        <end position="601"/>
    </location>
</feature>
<feature type="region of interest" description="Disordered" evidence="1">
    <location>
        <begin position="927"/>
        <end position="964"/>
    </location>
</feature>
<feature type="compositionally biased region" description="Acidic residues" evidence="1">
    <location>
        <begin position="496"/>
        <end position="505"/>
    </location>
</feature>
<feature type="compositionally biased region" description="Polar residues" evidence="1">
    <location>
        <begin position="280"/>
        <end position="290"/>
    </location>
</feature>
<feature type="compositionally biased region" description="Basic and acidic residues" evidence="1">
    <location>
        <begin position="135"/>
        <end position="150"/>
    </location>
</feature>
<feature type="compositionally biased region" description="Polar residues" evidence="1">
    <location>
        <begin position="229"/>
        <end position="253"/>
    </location>
</feature>
<evidence type="ECO:0000256" key="1">
    <source>
        <dbReference type="SAM" id="MobiDB-lite"/>
    </source>
</evidence>
<feature type="compositionally biased region" description="Low complexity" evidence="1">
    <location>
        <begin position="110"/>
        <end position="119"/>
    </location>
</feature>
<comment type="caution">
    <text evidence="2">The sequence shown here is derived from an EMBL/GenBank/DDBJ whole genome shotgun (WGS) entry which is preliminary data.</text>
</comment>
<feature type="compositionally biased region" description="Acidic residues" evidence="1">
    <location>
        <begin position="557"/>
        <end position="599"/>
    </location>
</feature>
<name>A0ABQ9Y322_9EUKA</name>
<reference evidence="2 3" key="1">
    <citation type="journal article" date="2022" name="bioRxiv">
        <title>Genomics of Preaxostyla Flagellates Illuminates Evolutionary Transitions and the Path Towards Mitochondrial Loss.</title>
        <authorList>
            <person name="Novak L.V.F."/>
            <person name="Treitli S.C."/>
            <person name="Pyrih J."/>
            <person name="Halakuc P."/>
            <person name="Pipaliya S.V."/>
            <person name="Vacek V."/>
            <person name="Brzon O."/>
            <person name="Soukal P."/>
            <person name="Eme L."/>
            <person name="Dacks J.B."/>
            <person name="Karnkowska A."/>
            <person name="Elias M."/>
            <person name="Hampl V."/>
        </authorList>
    </citation>
    <scope>NUCLEOTIDE SEQUENCE [LARGE SCALE GENOMIC DNA]</scope>
    <source>
        <strain evidence="2">NAU3</strain>
        <tissue evidence="2">Gut</tissue>
    </source>
</reference>
<evidence type="ECO:0000313" key="2">
    <source>
        <dbReference type="EMBL" id="KAK2958059.1"/>
    </source>
</evidence>
<sequence>MPYSSRPNEHFAPIFSARTSHQSNIPLSQRSVSHGRSKHPSHQIQSLIKTPSARGRSHSNPVPEDNMRYEEKQRHGGYDLSAWDNEDEFNLQHVKKPHRTQTEKKTSVRPHSSSPSTLPTVPPLPLHQKPGNSDASRKSTERRQNERGREPIQATDRSSFTQRKDRKKPSDSVALFNANNPYMLEIKRNQWKKNRVYRKAQIRKSERRRKNTTQSSDPKENSWKKFHQSTRSSSQHTPQKQSQEPRMTSLSDQPSRKKSQPPAQNQNQMARPRPSFRQAPVQNKQSTTKRTPIPPQKKQDTARDNNAMRRSRDPTAIQRPRKPTPMKSKAKKNVQQTLQPIKTKQQQQQDKPFRQDHSLSVIEESRFVEKFELAETGRQDQLDVLEEVEAEIKTPNIMFPPIDENRMVCPHTHPHLFPPPSDQPTSFTQPTLSRSISWAGIPVTLVKWKRQIRRRRMSLSDAELSDVWKVGRKWWKKKENSPQKTRPAHRHKTTPFEEDDNQYVEDEDQDMVVFMSTPEMMAQKRRESESSTKAQLGSVFSENSARRSSTVNRSDGENEDEEADQNVDTDGDEDESEEKENSDEIDSDEFAESSDDGEDEKVNWVERQHRNRHRIINETTITNNQKYHPPRTLHALVVSLRKRGEFGNLVLPFQQNRTMERVRWGKEDRFGDGLGDARRALTLAPDETVCCCGLIVRGDPADAEGTRHGKIDLNATHGQYFNCNGIVDIAERFRAHQLIYHSSRSECGMRGLDEWEEERWDDDAFQRDVNASGRGLYQKYIDAGIEPHKANVENECDEIVEALDQEFTSEFVIHKKKIPEEGGDEGEKQEETSDNLEDDDSEIDLMIRSYIKEANAAEELRKIKQAEDSVIQQSQKEQLLEILDRLYESYNEALPQLTEADFEDGSDVPDDVIDVFHFEEIGFRDQRRAERKQEKRAQNGETGEDENEEAEEEEWNDPEDDSDDKVELRAVLRAMTAWTTFKQQGGLSLAMNVFASIIAQIPYNEENFRELNEAEEEIEERKGVPRLNFDCVEDVVGGDDEEEEDEEQEQDEEEQEQDDDS</sequence>
<feature type="compositionally biased region" description="Polar residues" evidence="1">
    <location>
        <begin position="17"/>
        <end position="32"/>
    </location>
</feature>
<evidence type="ECO:0000313" key="3">
    <source>
        <dbReference type="Proteomes" id="UP001281761"/>
    </source>
</evidence>